<organism evidence="2 3">
    <name type="scientific">Desulfonema magnum</name>
    <dbReference type="NCBI Taxonomy" id="45655"/>
    <lineage>
        <taxon>Bacteria</taxon>
        <taxon>Pseudomonadati</taxon>
        <taxon>Thermodesulfobacteriota</taxon>
        <taxon>Desulfobacteria</taxon>
        <taxon>Desulfobacterales</taxon>
        <taxon>Desulfococcaceae</taxon>
        <taxon>Desulfonema</taxon>
    </lineage>
</organism>
<dbReference type="EMBL" id="CP061800">
    <property type="protein sequence ID" value="QTA91316.1"/>
    <property type="molecule type" value="Genomic_DNA"/>
</dbReference>
<keyword evidence="1" id="KW-0472">Membrane</keyword>
<proteinExistence type="predicted"/>
<evidence type="ECO:0000313" key="2">
    <source>
        <dbReference type="EMBL" id="QTA91316.1"/>
    </source>
</evidence>
<gene>
    <name evidence="2" type="ORF">dnm_073800</name>
</gene>
<keyword evidence="3" id="KW-1185">Reference proteome</keyword>
<dbReference type="Proteomes" id="UP000663722">
    <property type="component" value="Chromosome"/>
</dbReference>
<dbReference type="AlphaFoldDB" id="A0A975GRQ7"/>
<evidence type="ECO:0000256" key="1">
    <source>
        <dbReference type="SAM" id="Phobius"/>
    </source>
</evidence>
<sequence length="43" mass="5052">MEKLKLSCFIVTLGHVRYKTLLFANIIFMTCFSFFQPNSDSLF</sequence>
<name>A0A975GRQ7_9BACT</name>
<evidence type="ECO:0000313" key="3">
    <source>
        <dbReference type="Proteomes" id="UP000663722"/>
    </source>
</evidence>
<reference evidence="2" key="1">
    <citation type="journal article" date="2021" name="Microb. Physiol.">
        <title>Proteogenomic Insights into the Physiology of Marine, Sulfate-Reducing, Filamentous Desulfonema limicola and Desulfonema magnum.</title>
        <authorList>
            <person name="Schnaars V."/>
            <person name="Wohlbrand L."/>
            <person name="Scheve S."/>
            <person name="Hinrichs C."/>
            <person name="Reinhardt R."/>
            <person name="Rabus R."/>
        </authorList>
    </citation>
    <scope>NUCLEOTIDE SEQUENCE</scope>
    <source>
        <strain evidence="2">4be13</strain>
    </source>
</reference>
<accession>A0A975GRQ7</accession>
<dbReference type="KEGG" id="dmm:dnm_073800"/>
<protein>
    <submittedName>
        <fullName evidence="2">Uncharacterized protein</fullName>
    </submittedName>
</protein>
<feature type="transmembrane region" description="Helical" evidence="1">
    <location>
        <begin position="20"/>
        <end position="37"/>
    </location>
</feature>
<keyword evidence="1" id="KW-1133">Transmembrane helix</keyword>
<keyword evidence="1" id="KW-0812">Transmembrane</keyword>